<sequence length="112" mass="12885">MTQNLSEDDFKLFKKWLRGHLAFGPTTVTFTKKDGTERVMLCTTNSEIIPNEPVHQTGTDNPIDFPKKERKVNEEVMPVYDLEAGHWKSFRWDSVKSVMFTFGEEDGDADQA</sequence>
<gene>
    <name evidence="2" type="ORF">UFOVP181_201</name>
    <name evidence="1" type="ORF">UFOVP57_438</name>
</gene>
<name>A0A6J5KYF8_9CAUD</name>
<evidence type="ECO:0000313" key="2">
    <source>
        <dbReference type="EMBL" id="CAB5208824.1"/>
    </source>
</evidence>
<organism evidence="1">
    <name type="scientific">uncultured Caudovirales phage</name>
    <dbReference type="NCBI Taxonomy" id="2100421"/>
    <lineage>
        <taxon>Viruses</taxon>
        <taxon>Duplodnaviria</taxon>
        <taxon>Heunggongvirae</taxon>
        <taxon>Uroviricota</taxon>
        <taxon>Caudoviricetes</taxon>
        <taxon>Peduoviridae</taxon>
        <taxon>Maltschvirus</taxon>
        <taxon>Maltschvirus maltsch</taxon>
    </lineage>
</organism>
<dbReference type="EMBL" id="LR798231">
    <property type="protein sequence ID" value="CAB5208824.1"/>
    <property type="molecule type" value="Genomic_DNA"/>
</dbReference>
<dbReference type="InterPro" id="IPR024401">
    <property type="entry name" value="WYL_prot"/>
</dbReference>
<dbReference type="Pfam" id="PF10902">
    <property type="entry name" value="WYL_2"/>
    <property type="match status" value="1"/>
</dbReference>
<accession>A0A6J5KYF8</accession>
<reference evidence="1" key="1">
    <citation type="submission" date="2020-04" db="EMBL/GenBank/DDBJ databases">
        <authorList>
            <person name="Chiriac C."/>
            <person name="Salcher M."/>
            <person name="Ghai R."/>
            <person name="Kavagutti S V."/>
        </authorList>
    </citation>
    <scope>NUCLEOTIDE SEQUENCE</scope>
</reference>
<evidence type="ECO:0000313" key="1">
    <source>
        <dbReference type="EMBL" id="CAB4126037.1"/>
    </source>
</evidence>
<protein>
    <submittedName>
        <fullName evidence="1">WYL domain containing protein</fullName>
    </submittedName>
</protein>
<dbReference type="EMBL" id="LR796187">
    <property type="protein sequence ID" value="CAB4126037.1"/>
    <property type="molecule type" value="Genomic_DNA"/>
</dbReference>
<proteinExistence type="predicted"/>